<dbReference type="Proteomes" id="UP000037510">
    <property type="component" value="Unassembled WGS sequence"/>
</dbReference>
<dbReference type="EMBL" id="JTDY01003820">
    <property type="protein sequence ID" value="KOB68959.1"/>
    <property type="molecule type" value="Genomic_DNA"/>
</dbReference>
<comment type="caution">
    <text evidence="1">The sequence shown here is derived from an EMBL/GenBank/DDBJ whole genome shotgun (WGS) entry which is preliminary data.</text>
</comment>
<dbReference type="AlphaFoldDB" id="A0A0L7L102"/>
<keyword evidence="2" id="KW-1185">Reference proteome</keyword>
<evidence type="ECO:0000313" key="2">
    <source>
        <dbReference type="Proteomes" id="UP000037510"/>
    </source>
</evidence>
<sequence>MGYSNKEKSIVDFCESKTESLSQWVRQVKSKSISVKTKRKRDLRIIAILSNSLSRAESDLVSKQRERARRWAQMQADLGLSKQEEELARQQREKIDNIWKNDLSGLDSFFKELDNVKPMQVAHYPIAFRVGLHPTAAILSPPGVTELRMWVCNGIVHF</sequence>
<name>A0A0L7L102_OPEBR</name>
<evidence type="ECO:0000313" key="1">
    <source>
        <dbReference type="EMBL" id="KOB68959.1"/>
    </source>
</evidence>
<protein>
    <submittedName>
        <fullName evidence="1">Uncharacterized protein</fullName>
    </submittedName>
</protein>
<reference evidence="1 2" key="1">
    <citation type="journal article" date="2015" name="Genome Biol. Evol.">
        <title>The genome of winter moth (Operophtera brumata) provides a genomic perspective on sexual dimorphism and phenology.</title>
        <authorList>
            <person name="Derks M.F."/>
            <person name="Smit S."/>
            <person name="Salis L."/>
            <person name="Schijlen E."/>
            <person name="Bossers A."/>
            <person name="Mateman C."/>
            <person name="Pijl A.S."/>
            <person name="de Ridder D."/>
            <person name="Groenen M.A."/>
            <person name="Visser M.E."/>
            <person name="Megens H.J."/>
        </authorList>
    </citation>
    <scope>NUCLEOTIDE SEQUENCE [LARGE SCALE GENOMIC DNA]</scope>
    <source>
        <strain evidence="1">WM2013NL</strain>
        <tissue evidence="1">Head and thorax</tissue>
    </source>
</reference>
<accession>A0A0L7L102</accession>
<organism evidence="1 2">
    <name type="scientific">Operophtera brumata</name>
    <name type="common">Winter moth</name>
    <name type="synonym">Phalaena brumata</name>
    <dbReference type="NCBI Taxonomy" id="104452"/>
    <lineage>
        <taxon>Eukaryota</taxon>
        <taxon>Metazoa</taxon>
        <taxon>Ecdysozoa</taxon>
        <taxon>Arthropoda</taxon>
        <taxon>Hexapoda</taxon>
        <taxon>Insecta</taxon>
        <taxon>Pterygota</taxon>
        <taxon>Neoptera</taxon>
        <taxon>Endopterygota</taxon>
        <taxon>Lepidoptera</taxon>
        <taxon>Glossata</taxon>
        <taxon>Ditrysia</taxon>
        <taxon>Geometroidea</taxon>
        <taxon>Geometridae</taxon>
        <taxon>Larentiinae</taxon>
        <taxon>Operophtera</taxon>
    </lineage>
</organism>
<gene>
    <name evidence="1" type="ORF">OBRU01_15128</name>
</gene>
<proteinExistence type="predicted"/>